<dbReference type="Proteomes" id="UP001151760">
    <property type="component" value="Unassembled WGS sequence"/>
</dbReference>
<organism evidence="1 2">
    <name type="scientific">Tanacetum coccineum</name>
    <dbReference type="NCBI Taxonomy" id="301880"/>
    <lineage>
        <taxon>Eukaryota</taxon>
        <taxon>Viridiplantae</taxon>
        <taxon>Streptophyta</taxon>
        <taxon>Embryophyta</taxon>
        <taxon>Tracheophyta</taxon>
        <taxon>Spermatophyta</taxon>
        <taxon>Magnoliopsida</taxon>
        <taxon>eudicotyledons</taxon>
        <taxon>Gunneridae</taxon>
        <taxon>Pentapetalae</taxon>
        <taxon>asterids</taxon>
        <taxon>campanulids</taxon>
        <taxon>Asterales</taxon>
        <taxon>Asteraceae</taxon>
        <taxon>Asteroideae</taxon>
        <taxon>Anthemideae</taxon>
        <taxon>Anthemidinae</taxon>
        <taxon>Tanacetum</taxon>
    </lineage>
</organism>
<name>A0ABQ5FAB5_9ASTR</name>
<accession>A0ABQ5FAB5</accession>
<dbReference type="EMBL" id="BQNB010017180">
    <property type="protein sequence ID" value="GJT60230.1"/>
    <property type="molecule type" value="Genomic_DNA"/>
</dbReference>
<reference evidence="1" key="2">
    <citation type="submission" date="2022-01" db="EMBL/GenBank/DDBJ databases">
        <authorList>
            <person name="Yamashiro T."/>
            <person name="Shiraishi A."/>
            <person name="Satake H."/>
            <person name="Nakayama K."/>
        </authorList>
    </citation>
    <scope>NUCLEOTIDE SEQUENCE</scope>
</reference>
<sequence>MPTTPPSPQQTQQDPTQQQFTYNYPIWEVISKMENGPVSVSTDMQDKSRSLPLKTAEEIVAREEKGSSKGHLVMAIPDDHLCQIS</sequence>
<reference evidence="1" key="1">
    <citation type="journal article" date="2022" name="Int. J. Mol. Sci.">
        <title>Draft Genome of Tanacetum Coccineum: Genomic Comparison of Closely Related Tanacetum-Family Plants.</title>
        <authorList>
            <person name="Yamashiro T."/>
            <person name="Shiraishi A."/>
            <person name="Nakayama K."/>
            <person name="Satake H."/>
        </authorList>
    </citation>
    <scope>NUCLEOTIDE SEQUENCE</scope>
</reference>
<evidence type="ECO:0000313" key="2">
    <source>
        <dbReference type="Proteomes" id="UP001151760"/>
    </source>
</evidence>
<keyword evidence="2" id="KW-1185">Reference proteome</keyword>
<protein>
    <submittedName>
        <fullName evidence="1">Uncharacterized protein</fullName>
    </submittedName>
</protein>
<comment type="caution">
    <text evidence="1">The sequence shown here is derived from an EMBL/GenBank/DDBJ whole genome shotgun (WGS) entry which is preliminary data.</text>
</comment>
<proteinExistence type="predicted"/>
<evidence type="ECO:0000313" key="1">
    <source>
        <dbReference type="EMBL" id="GJT60230.1"/>
    </source>
</evidence>
<gene>
    <name evidence="1" type="ORF">Tco_1003763</name>
</gene>